<dbReference type="Proteomes" id="UP000053096">
    <property type="component" value="Unassembled WGS sequence"/>
</dbReference>
<dbReference type="EMBL" id="CYTV01000007">
    <property type="protein sequence ID" value="CUI91814.1"/>
    <property type="molecule type" value="Genomic_DNA"/>
</dbReference>
<dbReference type="OrthoDB" id="5890863at2"/>
<evidence type="ECO:0000256" key="4">
    <source>
        <dbReference type="ARBA" id="ARBA00022729"/>
    </source>
</evidence>
<evidence type="ECO:0000313" key="8">
    <source>
        <dbReference type="Proteomes" id="UP000092950"/>
    </source>
</evidence>
<reference evidence="6 7" key="1">
    <citation type="submission" date="2015-09" db="EMBL/GenBank/DDBJ databases">
        <authorList>
            <person name="Jackson K.R."/>
            <person name="Lunt B.L."/>
            <person name="Fisher J.N.B."/>
            <person name="Gardner A.V."/>
            <person name="Bailey M.E."/>
            <person name="Deus L.M."/>
            <person name="Earl A.S."/>
            <person name="Gibby P.D."/>
            <person name="Hartmann K.A."/>
            <person name="Liu J.E."/>
            <person name="Manci A.M."/>
            <person name="Nielsen D.A."/>
            <person name="Solomon M.B."/>
            <person name="Breakwell D.P."/>
            <person name="Burnett S.H."/>
            <person name="Grose J.H."/>
        </authorList>
    </citation>
    <scope>NUCLEOTIDE SEQUENCE [LARGE SCALE GENOMIC DNA]</scope>
    <source>
        <strain evidence="6 7">2789STDY5608636</strain>
    </source>
</reference>
<dbReference type="InterPro" id="IPR050490">
    <property type="entry name" value="Bact_solute-bd_prot1"/>
</dbReference>
<dbReference type="Pfam" id="PF01547">
    <property type="entry name" value="SBP_bac_1"/>
    <property type="match status" value="1"/>
</dbReference>
<dbReference type="SUPFAM" id="SSF53850">
    <property type="entry name" value="Periplasmic binding protein-like II"/>
    <property type="match status" value="1"/>
</dbReference>
<evidence type="ECO:0000313" key="7">
    <source>
        <dbReference type="Proteomes" id="UP000053096"/>
    </source>
</evidence>
<comment type="subcellular location">
    <subcellularLocation>
        <location evidence="1">Periplasm</location>
    </subcellularLocation>
</comment>
<protein>
    <submittedName>
        <fullName evidence="5">ABC transporter substrate-binding protein</fullName>
    </submittedName>
    <submittedName>
        <fullName evidence="6">Probable ABC transporter-binding protein DR_1438</fullName>
    </submittedName>
</protein>
<keyword evidence="8" id="KW-1185">Reference proteome</keyword>
<dbReference type="KEGG" id="bpdz:BBN53_13525"/>
<dbReference type="Gene3D" id="3.40.190.10">
    <property type="entry name" value="Periplasmic binding protein-like II"/>
    <property type="match status" value="2"/>
</dbReference>
<accession>A0A0M7G910</accession>
<dbReference type="Proteomes" id="UP000092950">
    <property type="component" value="Chromosome"/>
</dbReference>
<keyword evidence="4" id="KW-0732">Signal</keyword>
<evidence type="ECO:0000256" key="1">
    <source>
        <dbReference type="ARBA" id="ARBA00004418"/>
    </source>
</evidence>
<dbReference type="PANTHER" id="PTHR43649">
    <property type="entry name" value="ARABINOSE-BINDING PROTEIN-RELATED"/>
    <property type="match status" value="1"/>
</dbReference>
<dbReference type="PANTHER" id="PTHR43649:SF34">
    <property type="entry name" value="ABC TRANSPORTER PERIPLASMIC-BINDING PROTEIN YCJN-RELATED"/>
    <property type="match status" value="1"/>
</dbReference>
<proteinExistence type="inferred from homology"/>
<evidence type="ECO:0000256" key="3">
    <source>
        <dbReference type="ARBA" id="ARBA00022448"/>
    </source>
</evidence>
<dbReference type="RefSeq" id="WP_043208692.1">
    <property type="nucleotide sequence ID" value="NZ_CAJGUP010000001.1"/>
</dbReference>
<comment type="similarity">
    <text evidence="2">Belongs to the bacterial solute-binding protein 1 family.</text>
</comment>
<dbReference type="InterPro" id="IPR006059">
    <property type="entry name" value="SBP"/>
</dbReference>
<keyword evidence="3" id="KW-0813">Transport</keyword>
<dbReference type="AlphaFoldDB" id="A0A0M7G910"/>
<reference evidence="5 8" key="2">
    <citation type="submission" date="2016-07" db="EMBL/GenBank/DDBJ databases">
        <title>Complete genome sequences of Bordetella pseudohinzii.</title>
        <authorList>
            <person name="Spilker T."/>
            <person name="Darrah R."/>
            <person name="LiPuma J.J."/>
        </authorList>
    </citation>
    <scope>NUCLEOTIDE SEQUENCE [LARGE SCALE GENOMIC DNA]</scope>
    <source>
        <strain evidence="5 8">HI4681</strain>
    </source>
</reference>
<dbReference type="EMBL" id="CP016440">
    <property type="protein sequence ID" value="ANY16814.1"/>
    <property type="molecule type" value="Genomic_DNA"/>
</dbReference>
<evidence type="ECO:0000313" key="6">
    <source>
        <dbReference type="EMBL" id="CUI91814.1"/>
    </source>
</evidence>
<gene>
    <name evidence="5" type="ORF">BBN53_13525</name>
    <name evidence="6" type="ORF">ERS370011_02865</name>
</gene>
<evidence type="ECO:0000313" key="5">
    <source>
        <dbReference type="EMBL" id="ANY16814.1"/>
    </source>
</evidence>
<organism evidence="6 7">
    <name type="scientific">Bordetella pseudohinzii</name>
    <dbReference type="NCBI Taxonomy" id="1331258"/>
    <lineage>
        <taxon>Bacteria</taxon>
        <taxon>Pseudomonadati</taxon>
        <taxon>Pseudomonadota</taxon>
        <taxon>Betaproteobacteria</taxon>
        <taxon>Burkholderiales</taxon>
        <taxon>Alcaligenaceae</taxon>
        <taxon>Bordetella</taxon>
    </lineage>
</organism>
<name>A0A0M7G910_9BORD</name>
<sequence length="443" mass="47959">MQRRDFLKAGVISIFGAGLPLRGARAQDRHAKYAGQKVVFSIPAHPHFDAMLKILPQFTRETGIRVEVDKLAIGRMKDKQLLEMAKPQGDYDLVSYVVTWKGEYVAKDLIRPLDPFLLNAALADPAYDLDDIVPIYLENIGLVGGPKGYLAGPGAKLYGLPYGAETSVLAYRRDIFAKHGFQPPANYTELAALLRQIKDKAGMGALTSRGQAGHQAVHAWLLHLNPLGGSVFDEQWRPRFNDAAGVRALQFLQEVVATGPAGIPGYGQGESITAFLQGKAAMYLDSTTLSGQVDNPARSRIAGKVGWAPHPMGTRHASQSGGLGLAIPKNAQHPDAAFLLMQWLTCKTQDQAVAAAGGAPIRNSTFDDPDLLRRYPEFATFKEALRHANPDWRPLIAVWDKINVQALGVAISEALIGKKTAEAALNDTVAPVTQIMRAAGYAI</sequence>
<dbReference type="GO" id="GO:0042597">
    <property type="term" value="C:periplasmic space"/>
    <property type="evidence" value="ECO:0007669"/>
    <property type="project" value="UniProtKB-SubCell"/>
</dbReference>
<evidence type="ECO:0000256" key="2">
    <source>
        <dbReference type="ARBA" id="ARBA00008520"/>
    </source>
</evidence>